<evidence type="ECO:0000256" key="4">
    <source>
        <dbReference type="ARBA" id="ARBA00023001"/>
    </source>
</evidence>
<comment type="caution">
    <text evidence="10">The sequence shown here is derived from an EMBL/GenBank/DDBJ whole genome shotgun (WGS) entry which is preliminary data.</text>
</comment>
<organism evidence="10 11">
    <name type="scientific">Brasilonema bromeliae SPC951</name>
    <dbReference type="NCBI Taxonomy" id="385972"/>
    <lineage>
        <taxon>Bacteria</taxon>
        <taxon>Bacillati</taxon>
        <taxon>Cyanobacteriota</taxon>
        <taxon>Cyanophyceae</taxon>
        <taxon>Nostocales</taxon>
        <taxon>Scytonemataceae</taxon>
        <taxon>Brasilonema</taxon>
        <taxon>Bromeliae group (in: Brasilonema)</taxon>
    </lineage>
</organism>
<dbReference type="InterPro" id="IPR001547">
    <property type="entry name" value="Glyco_hydro_5"/>
</dbReference>
<evidence type="ECO:0000256" key="8">
    <source>
        <dbReference type="RuleBase" id="RU361153"/>
    </source>
</evidence>
<evidence type="ECO:0000313" key="11">
    <source>
        <dbReference type="Proteomes" id="UP000718564"/>
    </source>
</evidence>
<dbReference type="PANTHER" id="PTHR35923">
    <property type="entry name" value="MAJOR EXTRACELLULAR ENDOGLUCANASE"/>
    <property type="match status" value="1"/>
</dbReference>
<evidence type="ECO:0000256" key="5">
    <source>
        <dbReference type="ARBA" id="ARBA00023277"/>
    </source>
</evidence>
<proteinExistence type="inferred from homology"/>
<name>A0ABX1P2N0_9CYAN</name>
<dbReference type="Gene3D" id="3.20.20.80">
    <property type="entry name" value="Glycosidases"/>
    <property type="match status" value="1"/>
</dbReference>
<evidence type="ECO:0000313" key="10">
    <source>
        <dbReference type="EMBL" id="NMG18221.1"/>
    </source>
</evidence>
<keyword evidence="3 8" id="KW-0378">Hydrolase</keyword>
<keyword evidence="5" id="KW-0119">Carbohydrate metabolism</keyword>
<comment type="similarity">
    <text evidence="8">Belongs to the glycosyl hydrolase 5 (cellulase A) family.</text>
</comment>
<dbReference type="EMBL" id="QMEB01000006">
    <property type="protein sequence ID" value="NMG18221.1"/>
    <property type="molecule type" value="Genomic_DNA"/>
</dbReference>
<evidence type="ECO:0000256" key="2">
    <source>
        <dbReference type="ARBA" id="ARBA00012601"/>
    </source>
</evidence>
<evidence type="ECO:0000259" key="9">
    <source>
        <dbReference type="Pfam" id="PF00150"/>
    </source>
</evidence>
<comment type="catalytic activity">
    <reaction evidence="1">
        <text>Endohydrolysis of (1-&gt;4)-beta-D-glucosidic linkages in cellulose, lichenin and cereal beta-D-glucans.</text>
        <dbReference type="EC" id="3.2.1.4"/>
    </reaction>
</comment>
<protein>
    <recommendedName>
        <fullName evidence="2">cellulase</fullName>
        <ecNumber evidence="2">3.2.1.4</ecNumber>
    </recommendedName>
</protein>
<dbReference type="InterPro" id="IPR017853">
    <property type="entry name" value="GH"/>
</dbReference>
<evidence type="ECO:0000256" key="6">
    <source>
        <dbReference type="ARBA" id="ARBA00023295"/>
    </source>
</evidence>
<keyword evidence="11" id="KW-1185">Reference proteome</keyword>
<evidence type="ECO:0000256" key="7">
    <source>
        <dbReference type="ARBA" id="ARBA00023326"/>
    </source>
</evidence>
<reference evidence="10 11" key="1">
    <citation type="submission" date="2018-06" db="EMBL/GenBank/DDBJ databases">
        <title>Comparative genomics of Brasilonema spp. strains.</title>
        <authorList>
            <person name="Alvarenga D.O."/>
            <person name="Fiore M.F."/>
            <person name="Varani A.M."/>
        </authorList>
    </citation>
    <scope>NUCLEOTIDE SEQUENCE [LARGE SCALE GENOMIC DNA]</scope>
    <source>
        <strain evidence="10 11">SPC951</strain>
    </source>
</reference>
<dbReference type="EC" id="3.2.1.4" evidence="2"/>
<sequence>MARSEAATTIVPPLSTRGSAIIDAKNRVVLLRGVNWFGIEQIHHVPHGLWVRSYKDMLAQMKSLGYNVIRLPYSVQALRSRDISGVDFYIGANKDFQAKTPIEVMDMIIQEAQRQGLFILLDSHTLKDDKIPELWYGDGFTEKDWIDTWTFLAKRYKNQSNVIGADLKNEPHGSASWGTGDRATDWRLAAERAGNEILSVNPKWLILVEGVVGNVPGQKQPIYAWGANLEGVLKYPVRLKVPKKLVYSPHEYAASHLPWVKEPILPGNLYKRLEIGFHYIATQGIAPIWIGEFGGNQVDTKSKEGIWQRQFVDYVDKKKLSFTYWCWNPNSKDTGGILLDDWKSINTDKQKLLNQVLR</sequence>
<dbReference type="Pfam" id="PF00150">
    <property type="entry name" value="Cellulase"/>
    <property type="match status" value="1"/>
</dbReference>
<keyword evidence="6 8" id="KW-0326">Glycosidase</keyword>
<evidence type="ECO:0000256" key="3">
    <source>
        <dbReference type="ARBA" id="ARBA00022801"/>
    </source>
</evidence>
<keyword evidence="4" id="KW-0136">Cellulose degradation</keyword>
<keyword evidence="7" id="KW-0624">Polysaccharide degradation</keyword>
<dbReference type="PANTHER" id="PTHR35923:SF2">
    <property type="entry name" value="ENDOGLUCANASE"/>
    <property type="match status" value="1"/>
</dbReference>
<dbReference type="GO" id="GO:0016787">
    <property type="term" value="F:hydrolase activity"/>
    <property type="evidence" value="ECO:0007669"/>
    <property type="project" value="UniProtKB-KW"/>
</dbReference>
<dbReference type="Proteomes" id="UP000718564">
    <property type="component" value="Unassembled WGS sequence"/>
</dbReference>
<evidence type="ECO:0000256" key="1">
    <source>
        <dbReference type="ARBA" id="ARBA00000966"/>
    </source>
</evidence>
<dbReference type="PROSITE" id="PS00659">
    <property type="entry name" value="GLYCOSYL_HYDROL_F5"/>
    <property type="match status" value="1"/>
</dbReference>
<dbReference type="InterPro" id="IPR018087">
    <property type="entry name" value="Glyco_hydro_5_CS"/>
</dbReference>
<accession>A0ABX1P2N0</accession>
<feature type="domain" description="Glycoside hydrolase family 5" evidence="9">
    <location>
        <begin position="34"/>
        <end position="331"/>
    </location>
</feature>
<gene>
    <name evidence="10" type="ORF">DP116_01665</name>
</gene>
<dbReference type="SUPFAM" id="SSF51445">
    <property type="entry name" value="(Trans)glycosidases"/>
    <property type="match status" value="1"/>
</dbReference>